<dbReference type="InterPro" id="IPR051807">
    <property type="entry name" value="Sec-metab_biosynth-assoc"/>
</dbReference>
<gene>
    <name evidence="3" type="ORF">SAMN05192553_11113</name>
</gene>
<evidence type="ECO:0000313" key="3">
    <source>
        <dbReference type="EMBL" id="SEJ74838.1"/>
    </source>
</evidence>
<dbReference type="NCBIfam" id="NF009508">
    <property type="entry name" value="PRK12866.1"/>
    <property type="match status" value="1"/>
</dbReference>
<evidence type="ECO:0000256" key="1">
    <source>
        <dbReference type="ARBA" id="ARBA00007689"/>
    </source>
</evidence>
<dbReference type="EMBL" id="FNZH01000011">
    <property type="protein sequence ID" value="SEJ74838.1"/>
    <property type="molecule type" value="Genomic_DNA"/>
</dbReference>
<dbReference type="SUPFAM" id="SSF54909">
    <property type="entry name" value="Dimeric alpha+beta barrel"/>
    <property type="match status" value="1"/>
</dbReference>
<dbReference type="PANTHER" id="PTHR33606">
    <property type="entry name" value="PROTEIN YCII"/>
    <property type="match status" value="1"/>
</dbReference>
<accession>A0A1H7BBL8</accession>
<dbReference type="InterPro" id="IPR005545">
    <property type="entry name" value="YCII"/>
</dbReference>
<dbReference type="AlphaFoldDB" id="A0A1H7BBL8"/>
<evidence type="ECO:0000259" key="2">
    <source>
        <dbReference type="Pfam" id="PF03795"/>
    </source>
</evidence>
<dbReference type="OrthoDB" id="9797014at2"/>
<reference evidence="4" key="1">
    <citation type="submission" date="2016-10" db="EMBL/GenBank/DDBJ databases">
        <authorList>
            <person name="Varghese N."/>
            <person name="Submissions S."/>
        </authorList>
    </citation>
    <scope>NUCLEOTIDE SEQUENCE [LARGE SCALE GENOMIC DNA]</scope>
    <source>
        <strain evidence="4">IBRC-M 10761</strain>
    </source>
</reference>
<dbReference type="STRING" id="1416801.SAMN05192553_11113"/>
<dbReference type="InterPro" id="IPR011008">
    <property type="entry name" value="Dimeric_a/b-barrel"/>
</dbReference>
<name>A0A1H7BBL8_9BACT</name>
<sequence>MNHYLLMYTVASDYLERRGAYREEHLALAGKHHQNGDLLMGGALADPADRAILLFRGESPAAAEAFVREDPYVKNGLVRSWEIRKWTVVVGG</sequence>
<organism evidence="3 4">
    <name type="scientific">Cyclobacterium xiamenense</name>
    <dbReference type="NCBI Taxonomy" id="1297121"/>
    <lineage>
        <taxon>Bacteria</taxon>
        <taxon>Pseudomonadati</taxon>
        <taxon>Bacteroidota</taxon>
        <taxon>Cytophagia</taxon>
        <taxon>Cytophagales</taxon>
        <taxon>Cyclobacteriaceae</taxon>
        <taxon>Cyclobacterium</taxon>
    </lineage>
</organism>
<dbReference type="Gene3D" id="3.30.70.1060">
    <property type="entry name" value="Dimeric alpha+beta barrel"/>
    <property type="match status" value="1"/>
</dbReference>
<dbReference type="RefSeq" id="WP_092178624.1">
    <property type="nucleotide sequence ID" value="NZ_FNZH01000011.1"/>
</dbReference>
<dbReference type="Proteomes" id="UP000199403">
    <property type="component" value="Unassembled WGS sequence"/>
</dbReference>
<feature type="domain" description="YCII-related" evidence="2">
    <location>
        <begin position="2"/>
        <end position="87"/>
    </location>
</feature>
<evidence type="ECO:0000313" key="4">
    <source>
        <dbReference type="Proteomes" id="UP000199403"/>
    </source>
</evidence>
<protein>
    <recommendedName>
        <fullName evidence="2">YCII-related domain-containing protein</fullName>
    </recommendedName>
</protein>
<comment type="similarity">
    <text evidence="1">Belongs to the YciI family.</text>
</comment>
<proteinExistence type="inferred from homology"/>
<dbReference type="Pfam" id="PF03795">
    <property type="entry name" value="YCII"/>
    <property type="match status" value="1"/>
</dbReference>
<keyword evidence="4" id="KW-1185">Reference proteome</keyword>
<dbReference type="PANTHER" id="PTHR33606:SF3">
    <property type="entry name" value="PROTEIN YCII"/>
    <property type="match status" value="1"/>
</dbReference>